<protein>
    <submittedName>
        <fullName evidence="2">MerC domain-containing protein</fullName>
    </submittedName>
</protein>
<dbReference type="InterPro" id="IPR004891">
    <property type="entry name" value="Mercury-R_MerC"/>
</dbReference>
<feature type="transmembrane region" description="Helical" evidence="1">
    <location>
        <begin position="104"/>
        <end position="124"/>
    </location>
</feature>
<dbReference type="EMBL" id="JASGBI010000001">
    <property type="protein sequence ID" value="MDI9239137.1"/>
    <property type="molecule type" value="Genomic_DNA"/>
</dbReference>
<gene>
    <name evidence="2" type="ORF">QLQ15_09465</name>
</gene>
<name>A0ABT6XG65_9GAMM</name>
<accession>A0ABT6XG65</accession>
<feature type="transmembrane region" description="Helical" evidence="1">
    <location>
        <begin position="80"/>
        <end position="98"/>
    </location>
</feature>
<evidence type="ECO:0000313" key="2">
    <source>
        <dbReference type="EMBL" id="MDI9239137.1"/>
    </source>
</evidence>
<keyword evidence="1" id="KW-0812">Transmembrane</keyword>
<proteinExistence type="predicted"/>
<organism evidence="2 3">
    <name type="scientific">Lysobacter stagni</name>
    <dbReference type="NCBI Taxonomy" id="3045172"/>
    <lineage>
        <taxon>Bacteria</taxon>
        <taxon>Pseudomonadati</taxon>
        <taxon>Pseudomonadota</taxon>
        <taxon>Gammaproteobacteria</taxon>
        <taxon>Lysobacterales</taxon>
        <taxon>Lysobacteraceae</taxon>
        <taxon>Lysobacter</taxon>
    </lineage>
</organism>
<evidence type="ECO:0000313" key="3">
    <source>
        <dbReference type="Proteomes" id="UP001321580"/>
    </source>
</evidence>
<keyword evidence="1" id="KW-1133">Transmembrane helix</keyword>
<dbReference type="RefSeq" id="WP_283212542.1">
    <property type="nucleotide sequence ID" value="NZ_JASGBI010000001.1"/>
</dbReference>
<feature type="transmembrane region" description="Helical" evidence="1">
    <location>
        <begin position="20"/>
        <end position="49"/>
    </location>
</feature>
<comment type="caution">
    <text evidence="2">The sequence shown here is derived from an EMBL/GenBank/DDBJ whole genome shotgun (WGS) entry which is preliminary data.</text>
</comment>
<feature type="transmembrane region" description="Helical" evidence="1">
    <location>
        <begin position="55"/>
        <end position="73"/>
    </location>
</feature>
<dbReference type="Proteomes" id="UP001321580">
    <property type="component" value="Unassembled WGS sequence"/>
</dbReference>
<reference evidence="2 3" key="1">
    <citation type="submission" date="2023-05" db="EMBL/GenBank/DDBJ databases">
        <title>Lysobacter sp. strain LF1 Genome sequencing and assembly.</title>
        <authorList>
            <person name="Jung Y."/>
        </authorList>
    </citation>
    <scope>NUCLEOTIDE SEQUENCE [LARGE SCALE GENOMIC DNA]</scope>
    <source>
        <strain evidence="2 3">LF1</strain>
    </source>
</reference>
<keyword evidence="3" id="KW-1185">Reference proteome</keyword>
<keyword evidence="1" id="KW-0472">Membrane</keyword>
<evidence type="ECO:0000256" key="1">
    <source>
        <dbReference type="SAM" id="Phobius"/>
    </source>
</evidence>
<dbReference type="Pfam" id="PF03203">
    <property type="entry name" value="MerC"/>
    <property type="match status" value="1"/>
</dbReference>
<sequence length="140" mass="15049">MPPTPLRKVPRKVLDRIGAFGSLLCAIHCALLPLVIAVLPSLGVAAWLGSGFEEAFVIFATGLGLFSLVWGYRRHRAVQALSLLVPGLTILWVGVLYTPLHESLVPHAIAMTFGGTLVGLAHLANLRLNHLHVHDATCVH</sequence>